<dbReference type="EMBL" id="UINC01018573">
    <property type="protein sequence ID" value="SVA78137.1"/>
    <property type="molecule type" value="Genomic_DNA"/>
</dbReference>
<dbReference type="Gene3D" id="3.40.800.10">
    <property type="entry name" value="Ureohydrolase domain"/>
    <property type="match status" value="1"/>
</dbReference>
<dbReference type="PROSITE" id="PS01053">
    <property type="entry name" value="ARGINASE_1"/>
    <property type="match status" value="1"/>
</dbReference>
<evidence type="ECO:0000313" key="5">
    <source>
        <dbReference type="EMBL" id="SVA78137.1"/>
    </source>
</evidence>
<dbReference type="SUPFAM" id="SSF52768">
    <property type="entry name" value="Arginase/deacetylase"/>
    <property type="match status" value="1"/>
</dbReference>
<dbReference type="GO" id="GO:0008783">
    <property type="term" value="F:agmatinase activity"/>
    <property type="evidence" value="ECO:0007669"/>
    <property type="project" value="TreeGrafter"/>
</dbReference>
<dbReference type="InterPro" id="IPR023696">
    <property type="entry name" value="Ureohydrolase_dom_sf"/>
</dbReference>
<organism evidence="5">
    <name type="scientific">marine metagenome</name>
    <dbReference type="NCBI Taxonomy" id="408172"/>
    <lineage>
        <taxon>unclassified sequences</taxon>
        <taxon>metagenomes</taxon>
        <taxon>ecological metagenomes</taxon>
    </lineage>
</organism>
<evidence type="ECO:0000256" key="1">
    <source>
        <dbReference type="ARBA" id="ARBA00009227"/>
    </source>
</evidence>
<dbReference type="PROSITE" id="PS51409">
    <property type="entry name" value="ARGINASE_2"/>
    <property type="match status" value="1"/>
</dbReference>
<dbReference type="GO" id="GO:0033389">
    <property type="term" value="P:putrescine biosynthetic process from arginine, via agmatine"/>
    <property type="evidence" value="ECO:0007669"/>
    <property type="project" value="TreeGrafter"/>
</dbReference>
<evidence type="ECO:0008006" key="6">
    <source>
        <dbReference type="Google" id="ProtNLM"/>
    </source>
</evidence>
<evidence type="ECO:0000256" key="4">
    <source>
        <dbReference type="SAM" id="MobiDB-lite"/>
    </source>
</evidence>
<dbReference type="InterPro" id="IPR006035">
    <property type="entry name" value="Ureohydrolase"/>
</dbReference>
<dbReference type="InterPro" id="IPR020855">
    <property type="entry name" value="Ureohydrolase_Mn_BS"/>
</dbReference>
<sequence length="323" mass="35392">MTDDFYNKKKPDGDQHNPMSEPRFTEIATFMRAPLVESLDDVDIGLIGVPTDLGVTNRPGARHGPREIRNSSSLMRTFNLGMNINPYTLCRIADLGDVSFSHRYDLEKQVEEIESFYQKIIEKNIFPISAGGDHSISYPILRAIGKHEPVGMVHVDAHTDTWGEIWGSKFTHGAPFKLAVEAGVLDPKRTIQIGIRGGQNFMEGIEFSQDQGMRVVFMDEFSSLGVDKVIEEARKVVGDGRTYISFDVDGLDPVYAPGTGTPEVGGITTLEAQQLLRGLKGLNLIGGDVVEVAPPFDNTGNTALVGATMMFEILSLIADTNFG</sequence>
<feature type="region of interest" description="Disordered" evidence="4">
    <location>
        <begin position="1"/>
        <end position="21"/>
    </location>
</feature>
<dbReference type="PANTHER" id="PTHR11358">
    <property type="entry name" value="ARGINASE/AGMATINASE"/>
    <property type="match status" value="1"/>
</dbReference>
<reference evidence="5" key="1">
    <citation type="submission" date="2018-05" db="EMBL/GenBank/DDBJ databases">
        <authorList>
            <person name="Lanie J.A."/>
            <person name="Ng W.-L."/>
            <person name="Kazmierczak K.M."/>
            <person name="Andrzejewski T.M."/>
            <person name="Davidsen T.M."/>
            <person name="Wayne K.J."/>
            <person name="Tettelin H."/>
            <person name="Glass J.I."/>
            <person name="Rusch D."/>
            <person name="Podicherti R."/>
            <person name="Tsui H.-C.T."/>
            <person name="Winkler M.E."/>
        </authorList>
    </citation>
    <scope>NUCLEOTIDE SEQUENCE</scope>
</reference>
<evidence type="ECO:0000256" key="2">
    <source>
        <dbReference type="ARBA" id="ARBA00022723"/>
    </source>
</evidence>
<dbReference type="GO" id="GO:0046872">
    <property type="term" value="F:metal ion binding"/>
    <property type="evidence" value="ECO:0007669"/>
    <property type="project" value="UniProtKB-KW"/>
</dbReference>
<proteinExistence type="inferred from homology"/>
<dbReference type="PANTHER" id="PTHR11358:SF26">
    <property type="entry name" value="GUANIDINO ACID HYDROLASE, MITOCHONDRIAL"/>
    <property type="match status" value="1"/>
</dbReference>
<protein>
    <recommendedName>
        <fullName evidence="6">Agmatinase</fullName>
    </recommendedName>
</protein>
<dbReference type="Pfam" id="PF00491">
    <property type="entry name" value="Arginase"/>
    <property type="match status" value="1"/>
</dbReference>
<dbReference type="InterPro" id="IPR005925">
    <property type="entry name" value="Agmatinase-rel"/>
</dbReference>
<accession>A0A381YNP9</accession>
<keyword evidence="2" id="KW-0479">Metal-binding</keyword>
<comment type="similarity">
    <text evidence="1">Belongs to the arginase family. Agmatinase subfamily.</text>
</comment>
<feature type="compositionally biased region" description="Basic and acidic residues" evidence="4">
    <location>
        <begin position="1"/>
        <end position="15"/>
    </location>
</feature>
<dbReference type="NCBIfam" id="TIGR01230">
    <property type="entry name" value="agmatinase"/>
    <property type="match status" value="1"/>
</dbReference>
<dbReference type="PRINTS" id="PR00116">
    <property type="entry name" value="ARGINASE"/>
</dbReference>
<keyword evidence="3" id="KW-0378">Hydrolase</keyword>
<dbReference type="AlphaFoldDB" id="A0A381YNP9"/>
<name>A0A381YNP9_9ZZZZ</name>
<evidence type="ECO:0000256" key="3">
    <source>
        <dbReference type="ARBA" id="ARBA00022801"/>
    </source>
</evidence>
<gene>
    <name evidence="5" type="ORF">METZ01_LOCUS130991</name>
</gene>
<dbReference type="PIRSF" id="PIRSF036979">
    <property type="entry name" value="Arginase"/>
    <property type="match status" value="1"/>
</dbReference>
<dbReference type="CDD" id="cd11592">
    <property type="entry name" value="Agmatinase_PAH"/>
    <property type="match status" value="1"/>
</dbReference>